<protein>
    <recommendedName>
        <fullName evidence="6">NHR domain-containing protein</fullName>
    </recommendedName>
</protein>
<keyword evidence="4" id="KW-0862">Zinc</keyword>
<dbReference type="InterPro" id="IPR037962">
    <property type="entry name" value="Neuralized"/>
</dbReference>
<evidence type="ECO:0000256" key="3">
    <source>
        <dbReference type="ARBA" id="ARBA00022771"/>
    </source>
</evidence>
<dbReference type="SMART" id="SM00588">
    <property type="entry name" value="NEUZ"/>
    <property type="match status" value="1"/>
</dbReference>
<dbReference type="Proteomes" id="UP001432027">
    <property type="component" value="Unassembled WGS sequence"/>
</dbReference>
<keyword evidence="3" id="KW-0863">Zinc-finger</keyword>
<organism evidence="7 8">
    <name type="scientific">Pristionchus entomophagus</name>
    <dbReference type="NCBI Taxonomy" id="358040"/>
    <lineage>
        <taxon>Eukaryota</taxon>
        <taxon>Metazoa</taxon>
        <taxon>Ecdysozoa</taxon>
        <taxon>Nematoda</taxon>
        <taxon>Chromadorea</taxon>
        <taxon>Rhabditida</taxon>
        <taxon>Rhabditina</taxon>
        <taxon>Diplogasteromorpha</taxon>
        <taxon>Diplogasteroidea</taxon>
        <taxon>Neodiplogasteridae</taxon>
        <taxon>Pristionchus</taxon>
    </lineage>
</organism>
<evidence type="ECO:0000256" key="2">
    <source>
        <dbReference type="ARBA" id="ARBA00022737"/>
    </source>
</evidence>
<keyword evidence="2" id="KW-0677">Repeat</keyword>
<feature type="domain" description="NHR" evidence="6">
    <location>
        <begin position="19"/>
        <end position="174"/>
    </location>
</feature>
<dbReference type="FunFam" id="2.60.120.920:FF:000005">
    <property type="entry name" value="Putative E3 ubiquitin-protein ligase NEURL1B"/>
    <property type="match status" value="1"/>
</dbReference>
<gene>
    <name evidence="7" type="ORF">PENTCL1PPCAC_10500</name>
</gene>
<feature type="region of interest" description="Disordered" evidence="5">
    <location>
        <begin position="244"/>
        <end position="321"/>
    </location>
</feature>
<evidence type="ECO:0000256" key="4">
    <source>
        <dbReference type="ARBA" id="ARBA00022833"/>
    </source>
</evidence>
<reference evidence="7" key="1">
    <citation type="submission" date="2023-10" db="EMBL/GenBank/DDBJ databases">
        <title>Genome assembly of Pristionchus species.</title>
        <authorList>
            <person name="Yoshida K."/>
            <person name="Sommer R.J."/>
        </authorList>
    </citation>
    <scope>NUCLEOTIDE SEQUENCE</scope>
    <source>
        <strain evidence="7">RS0144</strain>
    </source>
</reference>
<dbReference type="EMBL" id="BTSX01000003">
    <property type="protein sequence ID" value="GMS88325.1"/>
    <property type="molecule type" value="Genomic_DNA"/>
</dbReference>
<feature type="compositionally biased region" description="Low complexity" evidence="5">
    <location>
        <begin position="256"/>
        <end position="275"/>
    </location>
</feature>
<dbReference type="InterPro" id="IPR006573">
    <property type="entry name" value="NHR_dom"/>
</dbReference>
<dbReference type="PANTHER" id="PTHR12429">
    <property type="entry name" value="NEURALIZED"/>
    <property type="match status" value="1"/>
</dbReference>
<dbReference type="GO" id="GO:0061630">
    <property type="term" value="F:ubiquitin protein ligase activity"/>
    <property type="evidence" value="ECO:0007669"/>
    <property type="project" value="TreeGrafter"/>
</dbReference>
<proteinExistence type="predicted"/>
<dbReference type="Pfam" id="PF07177">
    <property type="entry name" value="Neuralized"/>
    <property type="match status" value="1"/>
</dbReference>
<dbReference type="GO" id="GO:0008270">
    <property type="term" value="F:zinc ion binding"/>
    <property type="evidence" value="ECO:0007669"/>
    <property type="project" value="UniProtKB-KW"/>
</dbReference>
<evidence type="ECO:0000256" key="5">
    <source>
        <dbReference type="SAM" id="MobiDB-lite"/>
    </source>
</evidence>
<dbReference type="PROSITE" id="PS51065">
    <property type="entry name" value="NHR"/>
    <property type="match status" value="1"/>
</dbReference>
<feature type="non-terminal residue" evidence="7">
    <location>
        <position position="1"/>
    </location>
</feature>
<dbReference type="Gene3D" id="2.60.120.920">
    <property type="match status" value="1"/>
</dbReference>
<dbReference type="InterPro" id="IPR043136">
    <property type="entry name" value="B30.2/SPRY_sf"/>
</dbReference>
<feature type="compositionally biased region" description="Polar residues" evidence="5">
    <location>
        <begin position="207"/>
        <end position="219"/>
    </location>
</feature>
<keyword evidence="8" id="KW-1185">Reference proteome</keyword>
<evidence type="ECO:0000313" key="8">
    <source>
        <dbReference type="Proteomes" id="UP001432027"/>
    </source>
</evidence>
<feature type="non-terminal residue" evidence="7">
    <location>
        <position position="321"/>
    </location>
</feature>
<name>A0AAV5SYS3_9BILA</name>
<evidence type="ECO:0000259" key="6">
    <source>
        <dbReference type="PROSITE" id="PS51065"/>
    </source>
</evidence>
<evidence type="ECO:0000313" key="7">
    <source>
        <dbReference type="EMBL" id="GMS88325.1"/>
    </source>
</evidence>
<sequence>FLSGPERGVFKNGASERRQLKFHSVHGKHIQREDDGKRVVRTKSFCHGIAFSDRPIAIDEKVRFRQSEVTREWSGVLRIGVTNVDPAKHRSSDLPRFSCPTLSEKPGYWVKALPDWHAQEGVLVQFSVSLNGDIHYSINGENKDIFLSGVNTSSPLWAIIDVYGTAKAVEFERPLVPPVDESIWSMSSAFSRRFRVASPPPALPRSPTATQSPTVTRSPTVLDRTPSLRGALSLFGSLLGGGAITSSRAEDDRRPATSTSTSASEGRRVIAIPAAPRIPAPATPVARPCQPRAPASSSPVVQPPARTSSVRVVTPSSSSSS</sequence>
<feature type="region of interest" description="Disordered" evidence="5">
    <location>
        <begin position="197"/>
        <end position="223"/>
    </location>
</feature>
<keyword evidence="1" id="KW-0479">Metal-binding</keyword>
<feature type="compositionally biased region" description="Low complexity" evidence="5">
    <location>
        <begin position="283"/>
        <end position="321"/>
    </location>
</feature>
<comment type="caution">
    <text evidence="7">The sequence shown here is derived from an EMBL/GenBank/DDBJ whole genome shotgun (WGS) entry which is preliminary data.</text>
</comment>
<dbReference type="AlphaFoldDB" id="A0AAV5SYS3"/>
<evidence type="ECO:0000256" key="1">
    <source>
        <dbReference type="ARBA" id="ARBA00022723"/>
    </source>
</evidence>
<dbReference type="PANTHER" id="PTHR12429:SF6">
    <property type="entry name" value="PROTEIN NEURALIZED"/>
    <property type="match status" value="1"/>
</dbReference>
<accession>A0AAV5SYS3</accession>